<evidence type="ECO:0000313" key="2">
    <source>
        <dbReference type="Proteomes" id="UP001152622"/>
    </source>
</evidence>
<dbReference type="AlphaFoldDB" id="A0A9Q1JEA9"/>
<comment type="caution">
    <text evidence="1">The sequence shown here is derived from an EMBL/GenBank/DDBJ whole genome shotgun (WGS) entry which is preliminary data.</text>
</comment>
<organism evidence="1 2">
    <name type="scientific">Synaphobranchus kaupii</name>
    <name type="common">Kaup's arrowtooth eel</name>
    <dbReference type="NCBI Taxonomy" id="118154"/>
    <lineage>
        <taxon>Eukaryota</taxon>
        <taxon>Metazoa</taxon>
        <taxon>Chordata</taxon>
        <taxon>Craniata</taxon>
        <taxon>Vertebrata</taxon>
        <taxon>Euteleostomi</taxon>
        <taxon>Actinopterygii</taxon>
        <taxon>Neopterygii</taxon>
        <taxon>Teleostei</taxon>
        <taxon>Anguilliformes</taxon>
        <taxon>Synaphobranchidae</taxon>
        <taxon>Synaphobranchus</taxon>
    </lineage>
</organism>
<dbReference type="Proteomes" id="UP001152622">
    <property type="component" value="Chromosome 1"/>
</dbReference>
<reference evidence="1" key="1">
    <citation type="journal article" date="2023" name="Science">
        <title>Genome structures resolve the early diversification of teleost fishes.</title>
        <authorList>
            <person name="Parey E."/>
            <person name="Louis A."/>
            <person name="Montfort J."/>
            <person name="Bouchez O."/>
            <person name="Roques C."/>
            <person name="Iampietro C."/>
            <person name="Lluch J."/>
            <person name="Castinel A."/>
            <person name="Donnadieu C."/>
            <person name="Desvignes T."/>
            <person name="Floi Bucao C."/>
            <person name="Jouanno E."/>
            <person name="Wen M."/>
            <person name="Mejri S."/>
            <person name="Dirks R."/>
            <person name="Jansen H."/>
            <person name="Henkel C."/>
            <person name="Chen W.J."/>
            <person name="Zahm M."/>
            <person name="Cabau C."/>
            <person name="Klopp C."/>
            <person name="Thompson A.W."/>
            <person name="Robinson-Rechavi M."/>
            <person name="Braasch I."/>
            <person name="Lecointre G."/>
            <person name="Bobe J."/>
            <person name="Postlethwait J.H."/>
            <person name="Berthelot C."/>
            <person name="Roest Crollius H."/>
            <person name="Guiguen Y."/>
        </authorList>
    </citation>
    <scope>NUCLEOTIDE SEQUENCE</scope>
    <source>
        <strain evidence="1">WJC10195</strain>
    </source>
</reference>
<sequence>MRSLLFEVRGDNVVLSTSRAGCLRIQSWACVNKLQKTGPLPPSDITSNRAMEWNDFRMEEGSIWTGRGSFKSSCRADVSEQNSVRAG</sequence>
<dbReference type="EMBL" id="JAINUF010000001">
    <property type="protein sequence ID" value="KAJ8381720.1"/>
    <property type="molecule type" value="Genomic_DNA"/>
</dbReference>
<evidence type="ECO:0000313" key="1">
    <source>
        <dbReference type="EMBL" id="KAJ8381720.1"/>
    </source>
</evidence>
<keyword evidence="2" id="KW-1185">Reference proteome</keyword>
<proteinExistence type="predicted"/>
<protein>
    <submittedName>
        <fullName evidence="1">Uncharacterized protein</fullName>
    </submittedName>
</protein>
<accession>A0A9Q1JEA9</accession>
<gene>
    <name evidence="1" type="ORF">SKAU_G00024980</name>
</gene>
<name>A0A9Q1JEA9_SYNKA</name>